<dbReference type="CDD" id="cd16440">
    <property type="entry name" value="beta_Kdo_transferase_KpsC_1"/>
    <property type="match status" value="1"/>
</dbReference>
<evidence type="ECO:0000313" key="2">
    <source>
        <dbReference type="Proteomes" id="UP001214170"/>
    </source>
</evidence>
<dbReference type="EMBL" id="CP121261">
    <property type="protein sequence ID" value="WFP09409.1"/>
    <property type="molecule type" value="Genomic_DNA"/>
</dbReference>
<evidence type="ECO:0000313" key="1">
    <source>
        <dbReference type="EMBL" id="WFP09409.1"/>
    </source>
</evidence>
<dbReference type="RefSeq" id="WP_268077816.1">
    <property type="nucleotide sequence ID" value="NZ_CP106885.1"/>
</dbReference>
<dbReference type="Proteomes" id="UP001214170">
    <property type="component" value="Chromosome"/>
</dbReference>
<dbReference type="InterPro" id="IPR007833">
    <property type="entry name" value="Capsule_polysaccharide_synth"/>
</dbReference>
<organism evidence="1 2">
    <name type="scientific">Achromobacter spanius</name>
    <dbReference type="NCBI Taxonomy" id="217203"/>
    <lineage>
        <taxon>Bacteria</taxon>
        <taxon>Pseudomonadati</taxon>
        <taxon>Pseudomonadota</taxon>
        <taxon>Betaproteobacteria</taxon>
        <taxon>Burkholderiales</taxon>
        <taxon>Alcaligenaceae</taxon>
        <taxon>Achromobacter</taxon>
    </lineage>
</organism>
<dbReference type="Pfam" id="PF05159">
    <property type="entry name" value="Capsule_synth"/>
    <property type="match status" value="4"/>
</dbReference>
<proteinExistence type="predicted"/>
<dbReference type="CDD" id="cd16439">
    <property type="entry name" value="beta_Kdo_transferase_KpsC_2"/>
    <property type="match status" value="1"/>
</dbReference>
<reference evidence="1 2" key="1">
    <citation type="submission" date="2023-03" db="EMBL/GenBank/DDBJ databases">
        <title>Achromobacter spanius LIG8.</title>
        <authorList>
            <person name="Shrestha S."/>
        </authorList>
    </citation>
    <scope>NUCLEOTIDE SEQUENCE [LARGE SCALE GENOMIC DNA]</scope>
    <source>
        <strain evidence="1 2">LIG8</strain>
    </source>
</reference>
<name>A0ABY8GY40_9BURK</name>
<accession>A0ABY8GY40</accession>
<keyword evidence="2" id="KW-1185">Reference proteome</keyword>
<sequence length="673" mass="74933">MDALLGQSIAYLRPGSRPSTRNLSALAGWGFRPSTNRPRAIAQSCGLPFIGLEDGFLRSYGTGPDYPALSLVVDDRGIYYAADRSSALEALLESDTDVLKGPGLEYASARDQILAKGLSKYNLAPDLQTLPGPTVAKRVLIIDQTVGDASIKYGLANDKSFEEMLQAAREAHPDAVLYIKTHPEVSGGAKQGYLSNTPEDSHTILLRDPVSPASLLPMMDHVYVVTSHFGFEALLRGIPVTCFGLPWFAGWGATTDRISCHRRTRTRTVDELFAAAYLHYTRYLNPETLERGSIFDVIDWLDLQRRMQRALPGRSIAVGYRRWKAENVRSFLSPNRDCVHFAPDAQAVRKLNPNANDRLIVWGASTPNAIDAVAHETGARLLRMEDGFIRSVGLGSDFVAPHALVMDGHGLYFDARQSSDLETLLNTRQFTERDNLRAEKVRALIVENQLTKYNIEPTESPSWAGAGQRVILVPGQVEDDASIRYGCGTVRDNLSLLQAARRANPDSFLVYKPHPDVAVRNRKGKIHAHDALQYANHIETKVSIVSCINSSDEVHTMTSLSGFDALLRGKAVVTYGMPFYAGWGLTTDHMDAPRRERSLTLNELIAGVMLHYPVYWDWVLNGYTTCETSLRRIIQQRSELLATNRLSSVRKSYIQRQLHKLRLWAKAGFLVQR</sequence>
<gene>
    <name evidence="1" type="ORF">P8T11_05885</name>
</gene>
<protein>
    <submittedName>
        <fullName evidence="1">Capsular polysaccharide biosynthesis protein</fullName>
    </submittedName>
</protein>